<dbReference type="SUPFAM" id="SSF53335">
    <property type="entry name" value="S-adenosyl-L-methionine-dependent methyltransferases"/>
    <property type="match status" value="1"/>
</dbReference>
<comment type="pathway">
    <text evidence="4">Phospholipid metabolism.</text>
</comment>
<comment type="caution">
    <text evidence="6">The sequence shown here is derived from an EMBL/GenBank/DDBJ whole genome shotgun (WGS) entry which is preliminary data.</text>
</comment>
<dbReference type="InterPro" id="IPR013216">
    <property type="entry name" value="Methyltransf_11"/>
</dbReference>
<evidence type="ECO:0000259" key="5">
    <source>
        <dbReference type="Pfam" id="PF08241"/>
    </source>
</evidence>
<keyword evidence="7" id="KW-1185">Reference proteome</keyword>
<comment type="pathway">
    <text evidence="1">Lipid metabolism.</text>
</comment>
<keyword evidence="2 6" id="KW-0489">Methyltransferase</keyword>
<keyword evidence="3 6" id="KW-0808">Transferase</keyword>
<sequence>MVDSVKVISHYGEKDLLERLDAALAAAGLGDGELAPEALAPLDQFHTRGLAATEELAKVAGLGAASMVLDIGSGLGGPSRYLASTFGCHVHGIDLSPTFVAAAHHLAQRSGLADRVSYECANALDLPYEMETFDVVWTQHVAMNIADRGRLYGEALRVLRKGGRFAIYDVVTGNGEPLHFPVPWSREPGTSFLMTPDAMRAALEAAGFHILEWTDRTAAARAWFDERRKASATGAVSQPLGLHLAMGTDFARMAGNLGRNIAEGRAGILQVVAERPR</sequence>
<dbReference type="Proteomes" id="UP000321058">
    <property type="component" value="Unassembled WGS sequence"/>
</dbReference>
<dbReference type="PANTHER" id="PTHR44307">
    <property type="entry name" value="PHOSPHOETHANOLAMINE METHYLTRANSFERASE"/>
    <property type="match status" value="1"/>
</dbReference>
<dbReference type="Gene3D" id="3.40.50.150">
    <property type="entry name" value="Vaccinia Virus protein VP39"/>
    <property type="match status" value="1"/>
</dbReference>
<dbReference type="AlphaFoldDB" id="A0A512NN60"/>
<proteinExistence type="predicted"/>
<dbReference type="GO" id="GO:0008757">
    <property type="term" value="F:S-adenosylmethionine-dependent methyltransferase activity"/>
    <property type="evidence" value="ECO:0007669"/>
    <property type="project" value="InterPro"/>
</dbReference>
<gene>
    <name evidence="6" type="ORF">RSO01_75510</name>
</gene>
<evidence type="ECO:0000256" key="1">
    <source>
        <dbReference type="ARBA" id="ARBA00005189"/>
    </source>
</evidence>
<evidence type="ECO:0000256" key="3">
    <source>
        <dbReference type="ARBA" id="ARBA00022679"/>
    </source>
</evidence>
<name>A0A512NN60_9HYPH</name>
<dbReference type="Pfam" id="PF08241">
    <property type="entry name" value="Methyltransf_11"/>
    <property type="match status" value="1"/>
</dbReference>
<dbReference type="CDD" id="cd02440">
    <property type="entry name" value="AdoMet_MTases"/>
    <property type="match status" value="1"/>
</dbReference>
<evidence type="ECO:0000313" key="6">
    <source>
        <dbReference type="EMBL" id="GEP60385.1"/>
    </source>
</evidence>
<dbReference type="OrthoDB" id="7856199at2"/>
<reference evidence="6 7" key="1">
    <citation type="submission" date="2019-07" db="EMBL/GenBank/DDBJ databases">
        <title>Whole genome shotgun sequence of Reyranella soli NBRC 108950.</title>
        <authorList>
            <person name="Hosoyama A."/>
            <person name="Uohara A."/>
            <person name="Ohji S."/>
            <person name="Ichikawa N."/>
        </authorList>
    </citation>
    <scope>NUCLEOTIDE SEQUENCE [LARGE SCALE GENOMIC DNA]</scope>
    <source>
        <strain evidence="6 7">NBRC 108950</strain>
    </source>
</reference>
<accession>A0A512NN60</accession>
<organism evidence="6 7">
    <name type="scientific">Reyranella soli</name>
    <dbReference type="NCBI Taxonomy" id="1230389"/>
    <lineage>
        <taxon>Bacteria</taxon>
        <taxon>Pseudomonadati</taxon>
        <taxon>Pseudomonadota</taxon>
        <taxon>Alphaproteobacteria</taxon>
        <taxon>Hyphomicrobiales</taxon>
        <taxon>Reyranellaceae</taxon>
        <taxon>Reyranella</taxon>
    </lineage>
</organism>
<evidence type="ECO:0000256" key="2">
    <source>
        <dbReference type="ARBA" id="ARBA00022603"/>
    </source>
</evidence>
<dbReference type="RefSeq" id="WP_147155733.1">
    <property type="nucleotide sequence ID" value="NZ_BKAJ01000160.1"/>
</dbReference>
<dbReference type="EMBL" id="BKAJ01000160">
    <property type="protein sequence ID" value="GEP60385.1"/>
    <property type="molecule type" value="Genomic_DNA"/>
</dbReference>
<dbReference type="GO" id="GO:0032259">
    <property type="term" value="P:methylation"/>
    <property type="evidence" value="ECO:0007669"/>
    <property type="project" value="UniProtKB-KW"/>
</dbReference>
<dbReference type="InterPro" id="IPR029063">
    <property type="entry name" value="SAM-dependent_MTases_sf"/>
</dbReference>
<dbReference type="PANTHER" id="PTHR44307:SF2">
    <property type="entry name" value="PHOSPHOETHANOLAMINE METHYLTRANSFERASE ISOFORM X1"/>
    <property type="match status" value="1"/>
</dbReference>
<evidence type="ECO:0000313" key="7">
    <source>
        <dbReference type="Proteomes" id="UP000321058"/>
    </source>
</evidence>
<evidence type="ECO:0000256" key="4">
    <source>
        <dbReference type="ARBA" id="ARBA00025707"/>
    </source>
</evidence>
<protein>
    <submittedName>
        <fullName evidence="6">SAM-dependent methyltransferase</fullName>
    </submittedName>
</protein>
<feature type="domain" description="Methyltransferase type 11" evidence="5">
    <location>
        <begin position="69"/>
        <end position="167"/>
    </location>
</feature>